<feature type="non-terminal residue" evidence="1">
    <location>
        <position position="236"/>
    </location>
</feature>
<dbReference type="InterPro" id="IPR013783">
    <property type="entry name" value="Ig-like_fold"/>
</dbReference>
<proteinExistence type="predicted"/>
<dbReference type="Gene3D" id="2.60.40.10">
    <property type="entry name" value="Immunoglobulins"/>
    <property type="match status" value="2"/>
</dbReference>
<feature type="non-terminal residue" evidence="1">
    <location>
        <position position="1"/>
    </location>
</feature>
<gene>
    <name evidence="1" type="ORF">METZ01_LOCUS494455</name>
</gene>
<evidence type="ECO:0000313" key="1">
    <source>
        <dbReference type="EMBL" id="SVE41601.1"/>
    </source>
</evidence>
<organism evidence="1">
    <name type="scientific">marine metagenome</name>
    <dbReference type="NCBI Taxonomy" id="408172"/>
    <lineage>
        <taxon>unclassified sequences</taxon>
        <taxon>metagenomes</taxon>
        <taxon>ecological metagenomes</taxon>
    </lineage>
</organism>
<sequence>NWDTSVEVDDISYTIHVHIQDITGNQITLGPISVLIDNYEADDNIPPTGTIIHPPSASTVSETILIQVSAYDNVEMGFVDFIIDGSFAGQDSVLPYEYEWNTTVEAEDAEHIINVNLTDAVGNTTALFPVTVYVNNIDEPDVIPPNVVIFEPAANQTVSGMVNITAIASDNVSINRVEFYHNYELEFIVTSYPYQYEWNSTNFEDDSEHIWYVKAFDTSENNTQTQPIAVFVDNED</sequence>
<dbReference type="EMBL" id="UINC01215755">
    <property type="protein sequence ID" value="SVE41601.1"/>
    <property type="molecule type" value="Genomic_DNA"/>
</dbReference>
<evidence type="ECO:0008006" key="2">
    <source>
        <dbReference type="Google" id="ProtNLM"/>
    </source>
</evidence>
<reference evidence="1" key="1">
    <citation type="submission" date="2018-05" db="EMBL/GenBank/DDBJ databases">
        <authorList>
            <person name="Lanie J.A."/>
            <person name="Ng W.-L."/>
            <person name="Kazmierczak K.M."/>
            <person name="Andrzejewski T.M."/>
            <person name="Davidsen T.M."/>
            <person name="Wayne K.J."/>
            <person name="Tettelin H."/>
            <person name="Glass J.I."/>
            <person name="Rusch D."/>
            <person name="Podicherti R."/>
            <person name="Tsui H.-C.T."/>
            <person name="Winkler M.E."/>
        </authorList>
    </citation>
    <scope>NUCLEOTIDE SEQUENCE</scope>
</reference>
<dbReference type="AlphaFoldDB" id="A0A383DB76"/>
<accession>A0A383DB76</accession>
<protein>
    <recommendedName>
        <fullName evidence="2">Bacterial Ig-like domain-containing protein</fullName>
    </recommendedName>
</protein>
<name>A0A383DB76_9ZZZZ</name>
<dbReference type="Pfam" id="PF17957">
    <property type="entry name" value="Big_7"/>
    <property type="match status" value="2"/>
</dbReference>